<name>A0A6C0K8E5_9ZZZZ</name>
<accession>A0A6C0K8E5</accession>
<reference evidence="1" key="1">
    <citation type="journal article" date="2020" name="Nature">
        <title>Giant virus diversity and host interactions through global metagenomics.</title>
        <authorList>
            <person name="Schulz F."/>
            <person name="Roux S."/>
            <person name="Paez-Espino D."/>
            <person name="Jungbluth S."/>
            <person name="Walsh D.A."/>
            <person name="Denef V.J."/>
            <person name="McMahon K.D."/>
            <person name="Konstantinidis K.T."/>
            <person name="Eloe-Fadrosh E.A."/>
            <person name="Kyrpides N.C."/>
            <person name="Woyke T."/>
        </authorList>
    </citation>
    <scope>NUCLEOTIDE SEQUENCE</scope>
    <source>
        <strain evidence="1">GVMAG-S-1101182-85</strain>
    </source>
</reference>
<sequence length="318" mass="36844">MSNSYAIQEVNLDRTFRKTLPSGHYDMVIVSLIHQGTDVLTYLSQNIQRYVNGKYLWIVHYNAPAAIDESTLPDFVWLVRNLLKTKAEINLIGGRSNIALAHAICRCIEFALQNITFTNVLLMSSGSSFYRDYTPPSKPYIAINSHELLLHENRNAPHTDPVPTEKIEHIVDYLNSRGSTIPGWQYRYFEKDFQIHPMFRKFKWLHGGQWSGMIFPYDVAKEVARDMKPMESISNNPSMPDYALEEIVFATYAYNYAIENGLKLNISETIIDWDRQYTIPIDQIKNYRIIASIFPGIGHMVCKIPYEIGEIHRFLLLR</sequence>
<protein>
    <submittedName>
        <fullName evidence="1">Uncharacterized protein</fullName>
    </submittedName>
</protein>
<dbReference type="EMBL" id="MN740828">
    <property type="protein sequence ID" value="QHU13989.1"/>
    <property type="molecule type" value="Genomic_DNA"/>
</dbReference>
<dbReference type="AlphaFoldDB" id="A0A6C0K8E5"/>
<proteinExistence type="predicted"/>
<organism evidence="1">
    <name type="scientific">viral metagenome</name>
    <dbReference type="NCBI Taxonomy" id="1070528"/>
    <lineage>
        <taxon>unclassified sequences</taxon>
        <taxon>metagenomes</taxon>
        <taxon>organismal metagenomes</taxon>
    </lineage>
</organism>
<evidence type="ECO:0000313" key="1">
    <source>
        <dbReference type="EMBL" id="QHU13989.1"/>
    </source>
</evidence>